<dbReference type="SUPFAM" id="SSF52540">
    <property type="entry name" value="P-loop containing nucleoside triphosphate hydrolases"/>
    <property type="match status" value="1"/>
</dbReference>
<reference evidence="1 2" key="1">
    <citation type="submission" date="2023-10" db="EMBL/GenBank/DDBJ databases">
        <title>Psychrosphaera aquimaarina strain SW33 isolated from seawater.</title>
        <authorList>
            <person name="Bayburt H."/>
            <person name="Kim J.M."/>
            <person name="Choi B.J."/>
            <person name="Jeon C.O."/>
        </authorList>
    </citation>
    <scope>NUCLEOTIDE SEQUENCE [LARGE SCALE GENOMIC DNA]</scope>
    <source>
        <strain evidence="1 2">KCTC 52743</strain>
    </source>
</reference>
<gene>
    <name evidence="1" type="ORF">RT723_01495</name>
</gene>
<name>A0ABU3QW93_9GAMM</name>
<comment type="caution">
    <text evidence="1">The sequence shown here is derived from an EMBL/GenBank/DDBJ whole genome shotgun (WGS) entry which is preliminary data.</text>
</comment>
<dbReference type="InterPro" id="IPR027417">
    <property type="entry name" value="P-loop_NTPase"/>
</dbReference>
<dbReference type="Gene3D" id="3.40.50.300">
    <property type="entry name" value="P-loop containing nucleotide triphosphate hydrolases"/>
    <property type="match status" value="1"/>
</dbReference>
<dbReference type="EMBL" id="JAWCUA010000001">
    <property type="protein sequence ID" value="MDU0111706.1"/>
    <property type="molecule type" value="Genomic_DNA"/>
</dbReference>
<proteinExistence type="predicted"/>
<accession>A0ABU3QW93</accession>
<organism evidence="1 2">
    <name type="scientific">Psychrosphaera aquimarina</name>
    <dbReference type="NCBI Taxonomy" id="2044854"/>
    <lineage>
        <taxon>Bacteria</taxon>
        <taxon>Pseudomonadati</taxon>
        <taxon>Pseudomonadota</taxon>
        <taxon>Gammaproteobacteria</taxon>
        <taxon>Alteromonadales</taxon>
        <taxon>Pseudoalteromonadaceae</taxon>
        <taxon>Psychrosphaera</taxon>
    </lineage>
</organism>
<keyword evidence="2" id="KW-1185">Reference proteome</keyword>
<evidence type="ECO:0000313" key="1">
    <source>
        <dbReference type="EMBL" id="MDU0111706.1"/>
    </source>
</evidence>
<evidence type="ECO:0000313" key="2">
    <source>
        <dbReference type="Proteomes" id="UP001257914"/>
    </source>
</evidence>
<sequence>MQYRKIHIIGGPGSGKTYSSKKLQKETSLIAYDLDQVFWDQSENTYIRASEELRSKSSMKYYPEIAGLLRVRITNGLKNLSVKRMLL</sequence>
<dbReference type="RefSeq" id="WP_315945606.1">
    <property type="nucleotide sequence ID" value="NZ_JAWCUA010000001.1"/>
</dbReference>
<protein>
    <submittedName>
        <fullName evidence="1">Uncharacterized protein</fullName>
    </submittedName>
</protein>
<dbReference type="Proteomes" id="UP001257914">
    <property type="component" value="Unassembled WGS sequence"/>
</dbReference>